<evidence type="ECO:0000256" key="1">
    <source>
        <dbReference type="ARBA" id="ARBA00023002"/>
    </source>
</evidence>
<sequence>MDHTQVLLVITPFVPKPEWLGHLKSKVPNIQVKIYPTDLYATEVPKEVPAEVWERTTALFTWKAFPPKDWVPRLQFVQLMSAGCGQIFGLPLFEETMISFATSNGSHAPQVAEWVFATWLSHQHFIPHYLRLQQERKWVDPNSDEDTEDSVGLRIGILGYGNIGRQVAKVAKALGMGVHAFTLHERPTAESRKDNGFVEPGLGDPDGLLPSKWFHGQDQLNDFLASDLDLLVILLPLTDHTRNMISEGHFQLLTNKKTYVVNAGRGPIINTEALIMALEKGQIRGAALDVTDSEPLPEDSELWKFKNPSLANVRRHYLKYIILVLVLGYIGQTAYLVWLTNGLARIANDPYDNLFYNLNRHSPEIWDDERQAFLRNVDPVPVHSHNDENRHIPLFEALGSGCVSVEADVHLKDNDLLVGHSGMGLHKDNNLSSMYLDPIKRILEMQNPNNNTRRGVYNRHPDQTLVLLIDQKNAGHAPFDKLNELLQPLRDADFLTYWDGNARIMRPLTIVASGMAQFQHVMGLNATHRDIFLDAQLCCLIGIDDDYSKPTYRYNQSNSYFASTWFSNARLYSRNEHLKDKSAADLDMYGTDIDRAKARGLLTRYWDTPSEPSNVRDVAWRWLVDSGVDIVNMDDLGIVRQRAKGWGSIRHMDNGLKPGNKDLK</sequence>
<keyword evidence="5" id="KW-1185">Reference proteome</keyword>
<dbReference type="GO" id="GO:0006629">
    <property type="term" value="P:lipid metabolic process"/>
    <property type="evidence" value="ECO:0007669"/>
    <property type="project" value="InterPro"/>
</dbReference>
<keyword evidence="2" id="KW-0520">NAD</keyword>
<dbReference type="PANTHER" id="PTHR43333:SF1">
    <property type="entry name" value="D-ISOMER SPECIFIC 2-HYDROXYACID DEHYDROGENASE NAD-BINDING DOMAIN-CONTAINING PROTEIN"/>
    <property type="match status" value="1"/>
</dbReference>
<dbReference type="PANTHER" id="PTHR43333">
    <property type="entry name" value="2-HACID_DH_C DOMAIN-CONTAINING PROTEIN"/>
    <property type="match status" value="1"/>
</dbReference>
<dbReference type="GO" id="GO:0051287">
    <property type="term" value="F:NAD binding"/>
    <property type="evidence" value="ECO:0007669"/>
    <property type="project" value="InterPro"/>
</dbReference>
<evidence type="ECO:0000259" key="3">
    <source>
        <dbReference type="Pfam" id="PF02826"/>
    </source>
</evidence>
<dbReference type="InterPro" id="IPR029752">
    <property type="entry name" value="D-isomer_DH_CS1"/>
</dbReference>
<dbReference type="InterPro" id="IPR017946">
    <property type="entry name" value="PLC-like_Pdiesterase_TIM-brl"/>
</dbReference>
<name>A0A8H5PM73_9HYPO</name>
<dbReference type="EMBL" id="JAAOAS010000054">
    <property type="protein sequence ID" value="KAF5599083.1"/>
    <property type="molecule type" value="Genomic_DNA"/>
</dbReference>
<comment type="caution">
    <text evidence="4">The sequence shown here is derived from an EMBL/GenBank/DDBJ whole genome shotgun (WGS) entry which is preliminary data.</text>
</comment>
<evidence type="ECO:0000313" key="4">
    <source>
        <dbReference type="EMBL" id="KAF5599083.1"/>
    </source>
</evidence>
<dbReference type="Proteomes" id="UP000546213">
    <property type="component" value="Unassembled WGS sequence"/>
</dbReference>
<dbReference type="GO" id="GO:0016491">
    <property type="term" value="F:oxidoreductase activity"/>
    <property type="evidence" value="ECO:0007669"/>
    <property type="project" value="UniProtKB-KW"/>
</dbReference>
<keyword evidence="1" id="KW-0560">Oxidoreductase</keyword>
<dbReference type="SUPFAM" id="SSF51695">
    <property type="entry name" value="PLC-like phosphodiesterases"/>
    <property type="match status" value="1"/>
</dbReference>
<dbReference type="InterPro" id="IPR006140">
    <property type="entry name" value="D-isomer_DH_NAD-bd"/>
</dbReference>
<dbReference type="Pfam" id="PF02826">
    <property type="entry name" value="2-Hacid_dh_C"/>
    <property type="match status" value="2"/>
</dbReference>
<proteinExistence type="predicted"/>
<gene>
    <name evidence="4" type="ORF">FPCIR_2479</name>
</gene>
<evidence type="ECO:0000256" key="2">
    <source>
        <dbReference type="ARBA" id="ARBA00023027"/>
    </source>
</evidence>
<dbReference type="OrthoDB" id="4153866at2759"/>
<reference evidence="4 5" key="1">
    <citation type="submission" date="2020-05" db="EMBL/GenBank/DDBJ databases">
        <title>Identification and distribution of gene clusters putatively required for synthesis of sphingolipid metabolism inhibitors in phylogenetically diverse species of the filamentous fungus Fusarium.</title>
        <authorList>
            <person name="Kim H.-S."/>
            <person name="Busman M."/>
            <person name="Brown D.W."/>
            <person name="Divon H."/>
            <person name="Uhlig S."/>
            <person name="Proctor R.H."/>
        </authorList>
    </citation>
    <scope>NUCLEOTIDE SEQUENCE [LARGE SCALE GENOMIC DNA]</scope>
    <source>
        <strain evidence="4 5">NRRL 36939</strain>
    </source>
</reference>
<dbReference type="InterPro" id="IPR036291">
    <property type="entry name" value="NAD(P)-bd_dom_sf"/>
</dbReference>
<organism evidence="4 5">
    <name type="scientific">Fusarium pseudocircinatum</name>
    <dbReference type="NCBI Taxonomy" id="56676"/>
    <lineage>
        <taxon>Eukaryota</taxon>
        <taxon>Fungi</taxon>
        <taxon>Dikarya</taxon>
        <taxon>Ascomycota</taxon>
        <taxon>Pezizomycotina</taxon>
        <taxon>Sordariomycetes</taxon>
        <taxon>Hypocreomycetidae</taxon>
        <taxon>Hypocreales</taxon>
        <taxon>Nectriaceae</taxon>
        <taxon>Fusarium</taxon>
        <taxon>Fusarium fujikuroi species complex</taxon>
    </lineage>
</organism>
<evidence type="ECO:0000313" key="5">
    <source>
        <dbReference type="Proteomes" id="UP000546213"/>
    </source>
</evidence>
<protein>
    <submittedName>
        <fullName evidence="4">D-isomer specific 2-hydroxyacid dehydrogenase</fullName>
    </submittedName>
</protein>
<dbReference type="SUPFAM" id="SSF51735">
    <property type="entry name" value="NAD(P)-binding Rossmann-fold domains"/>
    <property type="match status" value="1"/>
</dbReference>
<accession>A0A8H5PM73</accession>
<feature type="domain" description="D-isomer specific 2-hydroxyacid dehydrogenase NAD-binding" evidence="3">
    <location>
        <begin position="119"/>
        <end position="190"/>
    </location>
</feature>
<feature type="domain" description="D-isomer specific 2-hydroxyacid dehydrogenase NAD-binding" evidence="3">
    <location>
        <begin position="224"/>
        <end position="307"/>
    </location>
</feature>
<dbReference type="PROSITE" id="PS00065">
    <property type="entry name" value="D_2_HYDROXYACID_DH_1"/>
    <property type="match status" value="1"/>
</dbReference>
<dbReference type="GO" id="GO:0008081">
    <property type="term" value="F:phosphoric diester hydrolase activity"/>
    <property type="evidence" value="ECO:0007669"/>
    <property type="project" value="InterPro"/>
</dbReference>
<dbReference type="Gene3D" id="3.40.50.720">
    <property type="entry name" value="NAD(P)-binding Rossmann-like Domain"/>
    <property type="match status" value="2"/>
</dbReference>
<dbReference type="AlphaFoldDB" id="A0A8H5PM73"/>